<keyword evidence="6" id="KW-1133">Transmembrane helix</keyword>
<feature type="transmembrane region" description="Helical" evidence="6">
    <location>
        <begin position="6"/>
        <end position="25"/>
    </location>
</feature>
<keyword evidence="4" id="KW-0444">Lipid biosynthesis</keyword>
<dbReference type="SUPFAM" id="SSF69593">
    <property type="entry name" value="Glycerol-3-phosphate (1)-acyltransferase"/>
    <property type="match status" value="1"/>
</dbReference>
<evidence type="ECO:0000256" key="5">
    <source>
        <dbReference type="SAM" id="MobiDB-lite"/>
    </source>
</evidence>
<dbReference type="NCBIfam" id="TIGR00530">
    <property type="entry name" value="AGP_acyltrn"/>
    <property type="match status" value="1"/>
</dbReference>
<protein>
    <recommendedName>
        <fullName evidence="4">1-acyl-sn-glycerol-3-phosphate acyltransferase</fullName>
        <ecNumber evidence="4">2.3.1.51</ecNumber>
    </recommendedName>
</protein>
<dbReference type="Pfam" id="PF01553">
    <property type="entry name" value="Acyltransferase"/>
    <property type="match status" value="1"/>
</dbReference>
<feature type="compositionally biased region" description="Polar residues" evidence="5">
    <location>
        <begin position="285"/>
        <end position="297"/>
    </location>
</feature>
<dbReference type="SMART" id="SM00563">
    <property type="entry name" value="PlsC"/>
    <property type="match status" value="1"/>
</dbReference>
<accession>A0A164ZKF8</accession>
<keyword evidence="4" id="KW-1208">Phospholipid metabolism</keyword>
<evidence type="ECO:0000259" key="7">
    <source>
        <dbReference type="SMART" id="SM00563"/>
    </source>
</evidence>
<evidence type="ECO:0000256" key="3">
    <source>
        <dbReference type="ARBA" id="ARBA00023315"/>
    </source>
</evidence>
<dbReference type="PANTHER" id="PTHR10434:SF11">
    <property type="entry name" value="1-ACYL-SN-GLYCEROL-3-PHOSPHATE ACYLTRANSFERASE"/>
    <property type="match status" value="1"/>
</dbReference>
<evidence type="ECO:0000256" key="4">
    <source>
        <dbReference type="RuleBase" id="RU361267"/>
    </source>
</evidence>
<gene>
    <name evidence="8" type="ORF">SISNIDRAFT_472702</name>
</gene>
<feature type="domain" description="Phospholipid/glycerol acyltransferase" evidence="7">
    <location>
        <begin position="101"/>
        <end position="218"/>
    </location>
</feature>
<dbReference type="CDD" id="cd07989">
    <property type="entry name" value="LPLAT_AGPAT-like"/>
    <property type="match status" value="1"/>
</dbReference>
<dbReference type="Proteomes" id="UP000076722">
    <property type="component" value="Unassembled WGS sequence"/>
</dbReference>
<dbReference type="OrthoDB" id="202234at2759"/>
<dbReference type="GO" id="GO:0006654">
    <property type="term" value="P:phosphatidic acid biosynthetic process"/>
    <property type="evidence" value="ECO:0007669"/>
    <property type="project" value="TreeGrafter"/>
</dbReference>
<comment type="domain">
    <text evidence="4">The HXXXXD motif is essential for acyltransferase activity and may constitute the binding site for the phosphate moiety of the glycerol-3-phosphate.</text>
</comment>
<evidence type="ECO:0000313" key="9">
    <source>
        <dbReference type="Proteomes" id="UP000076722"/>
    </source>
</evidence>
<dbReference type="InterPro" id="IPR002123">
    <property type="entry name" value="Plipid/glycerol_acylTrfase"/>
</dbReference>
<dbReference type="GO" id="GO:0005783">
    <property type="term" value="C:endoplasmic reticulum"/>
    <property type="evidence" value="ECO:0007669"/>
    <property type="project" value="TreeGrafter"/>
</dbReference>
<dbReference type="GO" id="GO:0016020">
    <property type="term" value="C:membrane"/>
    <property type="evidence" value="ECO:0007669"/>
    <property type="project" value="InterPro"/>
</dbReference>
<evidence type="ECO:0000256" key="6">
    <source>
        <dbReference type="SAM" id="Phobius"/>
    </source>
</evidence>
<evidence type="ECO:0000256" key="2">
    <source>
        <dbReference type="ARBA" id="ARBA00022679"/>
    </source>
</evidence>
<keyword evidence="3 4" id="KW-0012">Acyltransferase</keyword>
<comment type="catalytic activity">
    <reaction evidence="4">
        <text>a 1-acyl-sn-glycero-3-phosphate + an acyl-CoA = a 1,2-diacyl-sn-glycero-3-phosphate + CoA</text>
        <dbReference type="Rhea" id="RHEA:19709"/>
        <dbReference type="ChEBI" id="CHEBI:57287"/>
        <dbReference type="ChEBI" id="CHEBI:57970"/>
        <dbReference type="ChEBI" id="CHEBI:58342"/>
        <dbReference type="ChEBI" id="CHEBI:58608"/>
        <dbReference type="EC" id="2.3.1.51"/>
    </reaction>
</comment>
<reference evidence="8 9" key="1">
    <citation type="journal article" date="2016" name="Mol. Biol. Evol.">
        <title>Comparative Genomics of Early-Diverging Mushroom-Forming Fungi Provides Insights into the Origins of Lignocellulose Decay Capabilities.</title>
        <authorList>
            <person name="Nagy L.G."/>
            <person name="Riley R."/>
            <person name="Tritt A."/>
            <person name="Adam C."/>
            <person name="Daum C."/>
            <person name="Floudas D."/>
            <person name="Sun H."/>
            <person name="Yadav J.S."/>
            <person name="Pangilinan J."/>
            <person name="Larsson K.H."/>
            <person name="Matsuura K."/>
            <person name="Barry K."/>
            <person name="Labutti K."/>
            <person name="Kuo R."/>
            <person name="Ohm R.A."/>
            <person name="Bhattacharya S.S."/>
            <person name="Shirouzu T."/>
            <person name="Yoshinaga Y."/>
            <person name="Martin F.M."/>
            <person name="Grigoriev I.V."/>
            <person name="Hibbett D.S."/>
        </authorList>
    </citation>
    <scope>NUCLEOTIDE SEQUENCE [LARGE SCALE GENOMIC DNA]</scope>
    <source>
        <strain evidence="8 9">HHB9708</strain>
    </source>
</reference>
<dbReference type="AlphaFoldDB" id="A0A164ZKF8"/>
<feature type="region of interest" description="Disordered" evidence="5">
    <location>
        <begin position="268"/>
        <end position="353"/>
    </location>
</feature>
<keyword evidence="6" id="KW-0812">Transmembrane</keyword>
<dbReference type="GO" id="GO:0003841">
    <property type="term" value="F:1-acylglycerol-3-phosphate O-acyltransferase activity"/>
    <property type="evidence" value="ECO:0007669"/>
    <property type="project" value="UniProtKB-UniRule"/>
</dbReference>
<proteinExistence type="inferred from homology"/>
<keyword evidence="9" id="KW-1185">Reference proteome</keyword>
<dbReference type="EC" id="2.3.1.51" evidence="4"/>
<organism evidence="8 9">
    <name type="scientific">Sistotremastrum niveocremeum HHB9708</name>
    <dbReference type="NCBI Taxonomy" id="1314777"/>
    <lineage>
        <taxon>Eukaryota</taxon>
        <taxon>Fungi</taxon>
        <taxon>Dikarya</taxon>
        <taxon>Basidiomycota</taxon>
        <taxon>Agaricomycotina</taxon>
        <taxon>Agaricomycetes</taxon>
        <taxon>Sistotremastrales</taxon>
        <taxon>Sistotremastraceae</taxon>
        <taxon>Sertulicium</taxon>
        <taxon>Sertulicium niveocremeum</taxon>
    </lineage>
</organism>
<dbReference type="InterPro" id="IPR004552">
    <property type="entry name" value="AGP_acyltrans"/>
</dbReference>
<evidence type="ECO:0000313" key="8">
    <source>
        <dbReference type="EMBL" id="KZS97812.1"/>
    </source>
</evidence>
<comment type="similarity">
    <text evidence="1 4">Belongs to the 1-acyl-sn-glycerol-3-phosphate acyltransferase family.</text>
</comment>
<keyword evidence="4" id="KW-0443">Lipid metabolism</keyword>
<sequence length="353" mass="38398">MSLVSFFLKPVAYLSLPIFVLHSLSKQSPMIRYYVRVALYLSTLGLASAWGVIVSIGMTLIGRRFDINYIVARSFHFLAGNAMGIKFQLEGEEHLDSVRPAILVGNHQSMLDILYLGRILPKRSSILAKKELLWTPILGQFMLLSGAVFVDRGNSKKALQSLAAAGATMNEQQTAIWIFPEGTRTNQEAPDLLPFKKGAFHLAVQAGAPVIPVVCENYWKLYRKGVFEPGTLKLRVLPPIPTTGLTAADVNDLATRTREQMLAVLREISSAVPGSTKPSEEAADTSKSQTPTPSETTPLLAKVDSSEGSVSGAGERSESATFVRKQDWSETSSVGNETEEDEGMILVGRPSSS</sequence>
<dbReference type="PANTHER" id="PTHR10434">
    <property type="entry name" value="1-ACYL-SN-GLYCEROL-3-PHOSPHATE ACYLTRANSFERASE"/>
    <property type="match status" value="1"/>
</dbReference>
<feature type="transmembrane region" description="Helical" evidence="6">
    <location>
        <begin position="37"/>
        <end position="61"/>
    </location>
</feature>
<keyword evidence="2 4" id="KW-0808">Transferase</keyword>
<dbReference type="EMBL" id="KV419396">
    <property type="protein sequence ID" value="KZS97812.1"/>
    <property type="molecule type" value="Genomic_DNA"/>
</dbReference>
<evidence type="ECO:0000256" key="1">
    <source>
        <dbReference type="ARBA" id="ARBA00008655"/>
    </source>
</evidence>
<dbReference type="STRING" id="1314777.A0A164ZKF8"/>
<keyword evidence="6" id="KW-0472">Membrane</keyword>
<name>A0A164ZKF8_9AGAM</name>
<keyword evidence="4" id="KW-0594">Phospholipid biosynthesis</keyword>